<dbReference type="PANTHER" id="PTHR43557:SF2">
    <property type="entry name" value="RIESKE DOMAIN-CONTAINING PROTEIN-RELATED"/>
    <property type="match status" value="1"/>
</dbReference>
<keyword evidence="4" id="KW-0560">Oxidoreductase</keyword>
<dbReference type="InterPro" id="IPR028202">
    <property type="entry name" value="Reductase_C"/>
</dbReference>
<dbReference type="GO" id="GO:0016651">
    <property type="term" value="F:oxidoreductase activity, acting on NAD(P)H"/>
    <property type="evidence" value="ECO:0007669"/>
    <property type="project" value="TreeGrafter"/>
</dbReference>
<dbReference type="Gene3D" id="3.50.50.60">
    <property type="entry name" value="FAD/NAD(P)-binding domain"/>
    <property type="match status" value="2"/>
</dbReference>
<dbReference type="InterPro" id="IPR016156">
    <property type="entry name" value="FAD/NAD-linked_Rdtase_dimer_sf"/>
</dbReference>
<feature type="domain" description="FAD/NAD(P)-binding" evidence="5">
    <location>
        <begin position="1"/>
        <end position="300"/>
    </location>
</feature>
<sequence length="402" mass="43372">MNIIIIGAGHAGGTVAALLRQNGFKGGITLIGEEPHAPYQRPPLSKGWLKGQVAGDGLLLRPRDWYDENGIALKTSTRVVRIEPASRTVVLSTGESLSYDKLVLATGARARKLVLPGSDLKGFLELRTIEDAEALKAWFKPGFRLAIIGGGYVGLEVAASARLLGAEVRVIEREDRLLARVGGPVLSSFFRQVHEDHGVEFRFGVTVEGFEGLDGQVSGVRLAGGELVPCDAVLVGIGAIPNDDLARDSLLVCDDGVVVDGHARTSDPNIFAVGDMTRRPMPLYGRSVRLESVPNALEQGRQAAAAICGTAEPKPETPWFWSDQYDHKLQIAGMIFDVDQTVMRGDPASGKFAVFHLSGARIQAVEAVNAPPEFMMGRQWLASRREIDPGRLEDVSIPIREV</sequence>
<dbReference type="GO" id="GO:0005737">
    <property type="term" value="C:cytoplasm"/>
    <property type="evidence" value="ECO:0007669"/>
    <property type="project" value="TreeGrafter"/>
</dbReference>
<keyword evidence="3" id="KW-0274">FAD</keyword>
<accession>A0A258HM31</accession>
<dbReference type="EMBL" id="NCEQ01000005">
    <property type="protein sequence ID" value="OYX57674.1"/>
    <property type="molecule type" value="Genomic_DNA"/>
</dbReference>
<dbReference type="Pfam" id="PF07992">
    <property type="entry name" value="Pyr_redox_2"/>
    <property type="match status" value="1"/>
</dbReference>
<dbReference type="InterPro" id="IPR023753">
    <property type="entry name" value="FAD/NAD-binding_dom"/>
</dbReference>
<evidence type="ECO:0000256" key="2">
    <source>
        <dbReference type="ARBA" id="ARBA00022630"/>
    </source>
</evidence>
<feature type="domain" description="Reductase C-terminal" evidence="6">
    <location>
        <begin position="319"/>
        <end position="401"/>
    </location>
</feature>
<dbReference type="InterPro" id="IPR050446">
    <property type="entry name" value="FAD-oxidoreductase/Apoptosis"/>
</dbReference>
<dbReference type="PRINTS" id="PR00411">
    <property type="entry name" value="PNDRDTASEI"/>
</dbReference>
<name>A0A258HM31_9CAUL</name>
<keyword evidence="2" id="KW-0285">Flavoprotein</keyword>
<dbReference type="Pfam" id="PF14759">
    <property type="entry name" value="Reductase_C"/>
    <property type="match status" value="1"/>
</dbReference>
<dbReference type="AlphaFoldDB" id="A0A258HM31"/>
<organism evidence="7 8">
    <name type="scientific">Brevundimonas subvibrioides</name>
    <dbReference type="NCBI Taxonomy" id="74313"/>
    <lineage>
        <taxon>Bacteria</taxon>
        <taxon>Pseudomonadati</taxon>
        <taxon>Pseudomonadota</taxon>
        <taxon>Alphaproteobacteria</taxon>
        <taxon>Caulobacterales</taxon>
        <taxon>Caulobacteraceae</taxon>
        <taxon>Brevundimonas</taxon>
    </lineage>
</organism>
<comment type="cofactor">
    <cofactor evidence="1">
        <name>FAD</name>
        <dbReference type="ChEBI" id="CHEBI:57692"/>
    </cofactor>
</comment>
<evidence type="ECO:0000313" key="8">
    <source>
        <dbReference type="Proteomes" id="UP000216147"/>
    </source>
</evidence>
<dbReference type="Proteomes" id="UP000216147">
    <property type="component" value="Unassembled WGS sequence"/>
</dbReference>
<dbReference type="SUPFAM" id="SSF51905">
    <property type="entry name" value="FAD/NAD(P)-binding domain"/>
    <property type="match status" value="1"/>
</dbReference>
<evidence type="ECO:0000259" key="5">
    <source>
        <dbReference type="Pfam" id="PF07992"/>
    </source>
</evidence>
<evidence type="ECO:0000256" key="1">
    <source>
        <dbReference type="ARBA" id="ARBA00001974"/>
    </source>
</evidence>
<dbReference type="PRINTS" id="PR00368">
    <property type="entry name" value="FADPNR"/>
</dbReference>
<gene>
    <name evidence="7" type="ORF">B7Y86_05960</name>
</gene>
<comment type="caution">
    <text evidence="7">The sequence shown here is derived from an EMBL/GenBank/DDBJ whole genome shotgun (WGS) entry which is preliminary data.</text>
</comment>
<reference evidence="7 8" key="1">
    <citation type="submission" date="2017-03" db="EMBL/GenBank/DDBJ databases">
        <title>Lifting the veil on microbial sulfur biogeochemistry in mining wastewaters.</title>
        <authorList>
            <person name="Kantor R.S."/>
            <person name="Colenbrander Nelson T."/>
            <person name="Marshall S."/>
            <person name="Bennett D."/>
            <person name="Apte S."/>
            <person name="Camacho D."/>
            <person name="Thomas B.C."/>
            <person name="Warren L.A."/>
            <person name="Banfield J.F."/>
        </authorList>
    </citation>
    <scope>NUCLEOTIDE SEQUENCE [LARGE SCALE GENOMIC DNA]</scope>
    <source>
        <strain evidence="7">32-68-21</strain>
    </source>
</reference>
<dbReference type="InterPro" id="IPR036188">
    <property type="entry name" value="FAD/NAD-bd_sf"/>
</dbReference>
<dbReference type="Gene3D" id="3.30.390.30">
    <property type="match status" value="1"/>
</dbReference>
<dbReference type="SUPFAM" id="SSF55424">
    <property type="entry name" value="FAD/NAD-linked reductases, dimerisation (C-terminal) domain"/>
    <property type="match status" value="1"/>
</dbReference>
<proteinExistence type="predicted"/>
<evidence type="ECO:0000256" key="3">
    <source>
        <dbReference type="ARBA" id="ARBA00022827"/>
    </source>
</evidence>
<dbReference type="PANTHER" id="PTHR43557">
    <property type="entry name" value="APOPTOSIS-INDUCING FACTOR 1"/>
    <property type="match status" value="1"/>
</dbReference>
<evidence type="ECO:0000259" key="6">
    <source>
        <dbReference type="Pfam" id="PF14759"/>
    </source>
</evidence>
<evidence type="ECO:0000256" key="4">
    <source>
        <dbReference type="ARBA" id="ARBA00023002"/>
    </source>
</evidence>
<evidence type="ECO:0000313" key="7">
    <source>
        <dbReference type="EMBL" id="OYX57674.1"/>
    </source>
</evidence>
<protein>
    <submittedName>
        <fullName evidence="7">Ferredoxin reductase</fullName>
    </submittedName>
</protein>